<name>A0ACB7V945_DIOAL</name>
<dbReference type="EMBL" id="CM037020">
    <property type="protein sequence ID" value="KAH7670277.1"/>
    <property type="molecule type" value="Genomic_DNA"/>
</dbReference>
<proteinExistence type="predicted"/>
<comment type="caution">
    <text evidence="1">The sequence shown here is derived from an EMBL/GenBank/DDBJ whole genome shotgun (WGS) entry which is preliminary data.</text>
</comment>
<keyword evidence="2" id="KW-1185">Reference proteome</keyword>
<evidence type="ECO:0000313" key="1">
    <source>
        <dbReference type="EMBL" id="KAH7670277.1"/>
    </source>
</evidence>
<accession>A0ACB7V945</accession>
<evidence type="ECO:0000313" key="2">
    <source>
        <dbReference type="Proteomes" id="UP000827976"/>
    </source>
</evidence>
<organism evidence="1 2">
    <name type="scientific">Dioscorea alata</name>
    <name type="common">Purple yam</name>
    <dbReference type="NCBI Taxonomy" id="55571"/>
    <lineage>
        <taxon>Eukaryota</taxon>
        <taxon>Viridiplantae</taxon>
        <taxon>Streptophyta</taxon>
        <taxon>Embryophyta</taxon>
        <taxon>Tracheophyta</taxon>
        <taxon>Spermatophyta</taxon>
        <taxon>Magnoliopsida</taxon>
        <taxon>Liliopsida</taxon>
        <taxon>Dioscoreales</taxon>
        <taxon>Dioscoreaceae</taxon>
        <taxon>Dioscorea</taxon>
    </lineage>
</organism>
<reference evidence="2" key="1">
    <citation type="journal article" date="2022" name="Nat. Commun.">
        <title>Chromosome evolution and the genetic basis of agronomically important traits in greater yam.</title>
        <authorList>
            <person name="Bredeson J.V."/>
            <person name="Lyons J.B."/>
            <person name="Oniyinde I.O."/>
            <person name="Okereke N.R."/>
            <person name="Kolade O."/>
            <person name="Nnabue I."/>
            <person name="Nwadili C.O."/>
            <person name="Hribova E."/>
            <person name="Parker M."/>
            <person name="Nwogha J."/>
            <person name="Shu S."/>
            <person name="Carlson J."/>
            <person name="Kariba R."/>
            <person name="Muthemba S."/>
            <person name="Knop K."/>
            <person name="Barton G.J."/>
            <person name="Sherwood A.V."/>
            <person name="Lopez-Montes A."/>
            <person name="Asiedu R."/>
            <person name="Jamnadass R."/>
            <person name="Muchugi A."/>
            <person name="Goodstein D."/>
            <person name="Egesi C.N."/>
            <person name="Featherston J."/>
            <person name="Asfaw A."/>
            <person name="Simpson G.G."/>
            <person name="Dolezel J."/>
            <person name="Hendre P.S."/>
            <person name="Van Deynze A."/>
            <person name="Kumar P.L."/>
            <person name="Obidiegwu J.E."/>
            <person name="Bhattacharjee R."/>
            <person name="Rokhsar D.S."/>
        </authorList>
    </citation>
    <scope>NUCLEOTIDE SEQUENCE [LARGE SCALE GENOMIC DNA]</scope>
    <source>
        <strain evidence="2">cv. TDa95/00328</strain>
    </source>
</reference>
<dbReference type="Proteomes" id="UP000827976">
    <property type="component" value="Chromosome 10"/>
</dbReference>
<protein>
    <submittedName>
        <fullName evidence="1">Uncharacterized protein</fullName>
    </submittedName>
</protein>
<gene>
    <name evidence="1" type="ORF">IHE45_10G015200</name>
</gene>
<sequence>MVITKTMFLIRPMMFSSTASSPSELLGLFRCFENYTKFDKEYDDDDDDDNDILNGAVTPTFGVPVEIINTRMIKVELEKVIANENNKTTKAEESFPVRRRASLGELFMKSKLEESIDSLVTEKNIPAKPSKAKKRSFSKFMQVFHRKVHPENMSGMVENKVTKEVKQEIKGKPPIGKNFFKSEIYRKISFSCFKCGSSTSPPMLEENDSCPRISREHWIKTDAEYLVLEL</sequence>